<keyword evidence="3" id="KW-1185">Reference proteome</keyword>
<sequence length="355" mass="37639">MRRRTYLALVGTGLLAGCGSSGDDSGATPTSDGGGAPPTDTATDIPTEPNTPTPEPTESDASASFVVESFEGPDEVSVGEEHRLEITVRNTGDTVGTYQGRIRFSTSQTTDWNETDIEIGPIEPGETETLTSDPITFDQPMEVQYTVLDADAGHTYEVVAPDAGLEVGRSGLVEVDLGYDSIQMAEVAVTNTGGGIAGVATVTVDWFDANDDYLASTSVRTRGLRASETWLARASPSIDVDNDDAIDSFEVSPGQARPTTAFGPEGVTVSNAQHRASSEEVIVRASATNTRDTQIDYLEFVGKVYNDADEVIGHYWTNETEVSAGETVRFEGNPNTNGRSGQVTAHEILLTTEAL</sequence>
<dbReference type="PROSITE" id="PS51257">
    <property type="entry name" value="PROKAR_LIPOPROTEIN"/>
    <property type="match status" value="1"/>
</dbReference>
<protein>
    <recommendedName>
        <fullName evidence="4">CARDB domain-containing protein</fullName>
    </recommendedName>
</protein>
<proteinExistence type="predicted"/>
<dbReference type="Proteomes" id="UP000304382">
    <property type="component" value="Unassembled WGS sequence"/>
</dbReference>
<gene>
    <name evidence="2" type="ORF">Harman_11640</name>
</gene>
<evidence type="ECO:0000313" key="2">
    <source>
        <dbReference type="EMBL" id="GCF13229.1"/>
    </source>
</evidence>
<evidence type="ECO:0008006" key="4">
    <source>
        <dbReference type="Google" id="ProtNLM"/>
    </source>
</evidence>
<dbReference type="NCBIfam" id="NF038353">
    <property type="entry name" value="FxLYD_dom"/>
    <property type="match status" value="2"/>
</dbReference>
<feature type="compositionally biased region" description="Low complexity" evidence="1">
    <location>
        <begin position="37"/>
        <end position="48"/>
    </location>
</feature>
<dbReference type="Gene3D" id="2.60.40.10">
    <property type="entry name" value="Immunoglobulins"/>
    <property type="match status" value="1"/>
</dbReference>
<name>A0A4C2ELZ9_9EURY</name>
<organism evidence="2 3">
    <name type="scientific">Haloarcula mannanilytica</name>
    <dbReference type="NCBI Taxonomy" id="2509225"/>
    <lineage>
        <taxon>Archaea</taxon>
        <taxon>Methanobacteriati</taxon>
        <taxon>Methanobacteriota</taxon>
        <taxon>Stenosarchaea group</taxon>
        <taxon>Halobacteria</taxon>
        <taxon>Halobacteriales</taxon>
        <taxon>Haloarculaceae</taxon>
        <taxon>Haloarcula</taxon>
    </lineage>
</organism>
<evidence type="ECO:0000256" key="1">
    <source>
        <dbReference type="SAM" id="MobiDB-lite"/>
    </source>
</evidence>
<dbReference type="AlphaFoldDB" id="A0A4C2ELZ9"/>
<reference evidence="2 3" key="1">
    <citation type="submission" date="2019-02" db="EMBL/GenBank/DDBJ databases">
        <title>Haloarcula mannanilyticum sp. nov., a mannan degrading haloarchaeon isolated from commercial salt.</title>
        <authorList>
            <person name="Enomoto S."/>
            <person name="Shimane Y."/>
            <person name="Kamekura M."/>
            <person name="Ito T."/>
            <person name="Moriya O."/>
            <person name="Ihara K."/>
            <person name="Takahashi-Ando N."/>
            <person name="Fukushima Y."/>
            <person name="Yoshida Y."/>
            <person name="Usama R."/>
            <person name="Takai K."/>
            <person name="Minegishi H."/>
        </authorList>
    </citation>
    <scope>NUCLEOTIDE SEQUENCE [LARGE SCALE GENOMIC DNA]</scope>
    <source>
        <strain evidence="2 3">MD130-1</strain>
    </source>
</reference>
<dbReference type="EMBL" id="BIXZ01000001">
    <property type="protein sequence ID" value="GCF13229.1"/>
    <property type="molecule type" value="Genomic_DNA"/>
</dbReference>
<accession>A0A4C2ELZ9</accession>
<comment type="caution">
    <text evidence="2">The sequence shown here is derived from an EMBL/GenBank/DDBJ whole genome shotgun (WGS) entry which is preliminary data.</text>
</comment>
<dbReference type="InterPro" id="IPR047676">
    <property type="entry name" value="FxLYD_dom"/>
</dbReference>
<feature type="region of interest" description="Disordered" evidence="1">
    <location>
        <begin position="14"/>
        <end position="61"/>
    </location>
</feature>
<dbReference type="InterPro" id="IPR013783">
    <property type="entry name" value="Ig-like_fold"/>
</dbReference>
<evidence type="ECO:0000313" key="3">
    <source>
        <dbReference type="Proteomes" id="UP000304382"/>
    </source>
</evidence>